<dbReference type="RefSeq" id="WP_187057309.1">
    <property type="nucleotide sequence ID" value="NZ_CP060412.1"/>
</dbReference>
<name>A0A7G8Q4Z3_9GAMM</name>
<dbReference type="AlphaFoldDB" id="A0A7G8Q4Z3"/>
<organism evidence="2 3">
    <name type="scientific">Dyella telluris</name>
    <dbReference type="NCBI Taxonomy" id="2763498"/>
    <lineage>
        <taxon>Bacteria</taxon>
        <taxon>Pseudomonadati</taxon>
        <taxon>Pseudomonadota</taxon>
        <taxon>Gammaproteobacteria</taxon>
        <taxon>Lysobacterales</taxon>
        <taxon>Rhodanobacteraceae</taxon>
        <taxon>Dyella</taxon>
    </lineage>
</organism>
<protein>
    <recommendedName>
        <fullName evidence="4">Peptidase A2 domain-containing protein</fullName>
    </recommendedName>
</protein>
<reference evidence="2 3" key="1">
    <citation type="submission" date="2020-08" db="EMBL/GenBank/DDBJ databases">
        <title>Dyella sp. G9 isolated from forest soil.</title>
        <authorList>
            <person name="Fu J."/>
            <person name="Qiu L."/>
        </authorList>
    </citation>
    <scope>NUCLEOTIDE SEQUENCE [LARGE SCALE GENOMIC DNA]</scope>
    <source>
        <strain evidence="2 3">G9</strain>
    </source>
</reference>
<dbReference type="Proteomes" id="UP000515873">
    <property type="component" value="Chromosome"/>
</dbReference>
<dbReference type="EMBL" id="CP060412">
    <property type="protein sequence ID" value="QNK01851.1"/>
    <property type="molecule type" value="Genomic_DNA"/>
</dbReference>
<feature type="chain" id="PRO_5028998658" description="Peptidase A2 domain-containing protein" evidence="1">
    <location>
        <begin position="21"/>
        <end position="330"/>
    </location>
</feature>
<feature type="signal peptide" evidence="1">
    <location>
        <begin position="1"/>
        <end position="20"/>
    </location>
</feature>
<keyword evidence="1" id="KW-0732">Signal</keyword>
<sequence length="330" mass="35107">MILAWSLIAAAATTSAASHAQVVPTVFEAGHFFATPETVTGERLKLLVDTGGGGADGLYVLGTPTAQRLKLPASPCKLGNPKLTTAALPAYQPGRGIPAHDGACDAVLTMDDPHPISAADGILGAPYLDGRVWTFDYPARKLVLQGTAWTPAKDDHAEALGFQNNDQGKRVQAFPRVQIRVDGEPIDMLLDTGATAFPSDTGRQVTGTPTVNGFGVTSYITHSQLESWHARHPEWRVLENGDVLFAKYSPRMIEVPSLEIAGWSLGPVWFTERPDSAFHGMMAELMDKTPEGAIGGNVLGHFVLTIDYPKGMAYVACPQGCQASAASSTR</sequence>
<proteinExistence type="predicted"/>
<evidence type="ECO:0000313" key="3">
    <source>
        <dbReference type="Proteomes" id="UP000515873"/>
    </source>
</evidence>
<keyword evidence="3" id="KW-1185">Reference proteome</keyword>
<evidence type="ECO:0000313" key="2">
    <source>
        <dbReference type="EMBL" id="QNK01851.1"/>
    </source>
</evidence>
<evidence type="ECO:0000256" key="1">
    <source>
        <dbReference type="SAM" id="SignalP"/>
    </source>
</evidence>
<dbReference type="KEGG" id="dtl:H8F01_01335"/>
<accession>A0A7G8Q4Z3</accession>
<gene>
    <name evidence="2" type="ORF">H8F01_01335</name>
</gene>
<evidence type="ECO:0008006" key="4">
    <source>
        <dbReference type="Google" id="ProtNLM"/>
    </source>
</evidence>